<sequence length="162" mass="17218">MLGSTPLRAPPRATRIRLGPRTRTASLPTWQQADGGGGEAATAGPSGARAVTEVARGDLPAPGGACCPQPRGMPLRRGERRAPPRDRSGPPPWSSARGRRRPSGRPRLRRPLEGFRGRAGARDAAAGPRLARRPSTARRGSRGEATKAQRRLQGQEECSKVV</sequence>
<dbReference type="EMBL" id="CAUYUJ010008691">
    <property type="protein sequence ID" value="CAK0824654.1"/>
    <property type="molecule type" value="Genomic_DNA"/>
</dbReference>
<feature type="compositionally biased region" description="Basic and acidic residues" evidence="1">
    <location>
        <begin position="76"/>
        <end position="88"/>
    </location>
</feature>
<feature type="compositionally biased region" description="Basic and acidic residues" evidence="1">
    <location>
        <begin position="141"/>
        <end position="162"/>
    </location>
</feature>
<feature type="compositionally biased region" description="Basic residues" evidence="1">
    <location>
        <begin position="130"/>
        <end position="140"/>
    </location>
</feature>
<feature type="region of interest" description="Disordered" evidence="1">
    <location>
        <begin position="1"/>
        <end position="162"/>
    </location>
</feature>
<protein>
    <submittedName>
        <fullName evidence="2">Uncharacterized protein</fullName>
    </submittedName>
</protein>
<accession>A0ABN9RYZ8</accession>
<comment type="caution">
    <text evidence="2">The sequence shown here is derived from an EMBL/GenBank/DDBJ whole genome shotgun (WGS) entry which is preliminary data.</text>
</comment>
<keyword evidence="3" id="KW-1185">Reference proteome</keyword>
<proteinExistence type="predicted"/>
<evidence type="ECO:0000313" key="3">
    <source>
        <dbReference type="Proteomes" id="UP001189429"/>
    </source>
</evidence>
<evidence type="ECO:0000313" key="2">
    <source>
        <dbReference type="EMBL" id="CAK0824654.1"/>
    </source>
</evidence>
<reference evidence="2" key="1">
    <citation type="submission" date="2023-10" db="EMBL/GenBank/DDBJ databases">
        <authorList>
            <person name="Chen Y."/>
            <person name="Shah S."/>
            <person name="Dougan E. K."/>
            <person name="Thang M."/>
            <person name="Chan C."/>
        </authorList>
    </citation>
    <scope>NUCLEOTIDE SEQUENCE [LARGE SCALE GENOMIC DNA]</scope>
</reference>
<name>A0ABN9RYZ8_9DINO</name>
<gene>
    <name evidence="2" type="ORF">PCOR1329_LOCUS25025</name>
</gene>
<feature type="compositionally biased region" description="Basic residues" evidence="1">
    <location>
        <begin position="97"/>
        <end position="109"/>
    </location>
</feature>
<feature type="compositionally biased region" description="Polar residues" evidence="1">
    <location>
        <begin position="23"/>
        <end position="32"/>
    </location>
</feature>
<dbReference type="Proteomes" id="UP001189429">
    <property type="component" value="Unassembled WGS sequence"/>
</dbReference>
<evidence type="ECO:0000256" key="1">
    <source>
        <dbReference type="SAM" id="MobiDB-lite"/>
    </source>
</evidence>
<organism evidence="2 3">
    <name type="scientific">Prorocentrum cordatum</name>
    <dbReference type="NCBI Taxonomy" id="2364126"/>
    <lineage>
        <taxon>Eukaryota</taxon>
        <taxon>Sar</taxon>
        <taxon>Alveolata</taxon>
        <taxon>Dinophyceae</taxon>
        <taxon>Prorocentrales</taxon>
        <taxon>Prorocentraceae</taxon>
        <taxon>Prorocentrum</taxon>
    </lineage>
</organism>